<dbReference type="CDD" id="cd00009">
    <property type="entry name" value="AAA"/>
    <property type="match status" value="1"/>
</dbReference>
<dbReference type="Pfam" id="PF10431">
    <property type="entry name" value="ClpB_D2-small"/>
    <property type="match status" value="1"/>
</dbReference>
<comment type="caution">
    <text evidence="13">The sequence shown here is derived from an EMBL/GenBank/DDBJ whole genome shotgun (WGS) entry which is preliminary data.</text>
</comment>
<keyword evidence="11" id="KW-0963">Cytoplasm</keyword>
<evidence type="ECO:0000256" key="7">
    <source>
        <dbReference type="ARBA" id="ARBA00023186"/>
    </source>
</evidence>
<comment type="subcellular location">
    <subcellularLocation>
        <location evidence="11">Cytoplasm</location>
    </subcellularLocation>
</comment>
<keyword evidence="6 11" id="KW-0175">Coiled coil</keyword>
<keyword evidence="7 10" id="KW-0143">Chaperone</keyword>
<comment type="subunit">
    <text evidence="8">Homohexamer. The oligomerization is ATP-dependent.</text>
</comment>
<keyword evidence="4 10" id="KW-0547">Nucleotide-binding</keyword>
<dbReference type="InterPro" id="IPR050130">
    <property type="entry name" value="ClpA_ClpB"/>
</dbReference>
<dbReference type="InterPro" id="IPR028299">
    <property type="entry name" value="ClpA/B_CS2"/>
</dbReference>
<keyword evidence="11" id="KW-0346">Stress response</keyword>
<dbReference type="Proteomes" id="UP000298285">
    <property type="component" value="Unassembled WGS sequence"/>
</dbReference>
<dbReference type="InterPro" id="IPR036628">
    <property type="entry name" value="Clp_N_dom_sf"/>
</dbReference>
<gene>
    <name evidence="11 13" type="primary">clpB</name>
    <name evidence="13" type="ORF">E4T88_15410</name>
</gene>
<dbReference type="AlphaFoldDB" id="A0A4Y9IIL7"/>
<comment type="subunit">
    <text evidence="11">Homohexamer; The oligomerization is ATP-dependent.</text>
</comment>
<dbReference type="FunFam" id="3.40.50.300:FF:000010">
    <property type="entry name" value="Chaperone clpB 1, putative"/>
    <property type="match status" value="1"/>
</dbReference>
<evidence type="ECO:0000256" key="9">
    <source>
        <dbReference type="PROSITE-ProRule" id="PRU01251"/>
    </source>
</evidence>
<dbReference type="SMART" id="SM01086">
    <property type="entry name" value="ClpB_D2-small"/>
    <property type="match status" value="1"/>
</dbReference>
<evidence type="ECO:0000313" key="13">
    <source>
        <dbReference type="EMBL" id="TFU87100.1"/>
    </source>
</evidence>
<feature type="domain" description="Clp R" evidence="12">
    <location>
        <begin position="3"/>
        <end position="145"/>
    </location>
</feature>
<dbReference type="RefSeq" id="WP_135107001.1">
    <property type="nucleotide sequence ID" value="NZ_JADGKW010000006.1"/>
</dbReference>
<dbReference type="FunFam" id="3.40.50.300:FF:000120">
    <property type="entry name" value="ATP-dependent chaperone ClpB"/>
    <property type="match status" value="1"/>
</dbReference>
<dbReference type="Pfam" id="PF00004">
    <property type="entry name" value="AAA"/>
    <property type="match status" value="1"/>
</dbReference>
<dbReference type="Gene3D" id="1.10.8.60">
    <property type="match status" value="1"/>
</dbReference>
<reference evidence="13 14" key="1">
    <citation type="submission" date="2019-03" db="EMBL/GenBank/DDBJ databases">
        <title>Diversity of the mouse oral microbiome.</title>
        <authorList>
            <person name="Joseph S."/>
            <person name="Aduse-Opoku J."/>
            <person name="Curtis M."/>
            <person name="Wade W."/>
            <person name="Hashim A."/>
        </authorList>
    </citation>
    <scope>NUCLEOTIDE SEQUENCE [LARGE SCALE GENOMIC DNA]</scope>
    <source>
        <strain evidence="13 14">P11</strain>
    </source>
</reference>
<comment type="function">
    <text evidence="11">Part of a stress-induced multi-chaperone system, it is involved in the recovery of the cell from heat-induced damage, in cooperation with DnaK, DnaJ and GrpE.</text>
</comment>
<dbReference type="InterPro" id="IPR019489">
    <property type="entry name" value="Clp_ATPase_C"/>
</dbReference>
<dbReference type="GO" id="GO:0042026">
    <property type="term" value="P:protein refolding"/>
    <property type="evidence" value="ECO:0007669"/>
    <property type="project" value="UniProtKB-UniRule"/>
</dbReference>
<accession>A0A4Y9IIL7</accession>
<dbReference type="GO" id="GO:0034605">
    <property type="term" value="P:cellular response to heat"/>
    <property type="evidence" value="ECO:0007669"/>
    <property type="project" value="TreeGrafter"/>
</dbReference>
<dbReference type="OrthoDB" id="9803641at2"/>
<dbReference type="PROSITE" id="PS00870">
    <property type="entry name" value="CLPAB_1"/>
    <property type="match status" value="1"/>
</dbReference>
<dbReference type="InterPro" id="IPR018368">
    <property type="entry name" value="ClpA/B_CS1"/>
</dbReference>
<dbReference type="PANTHER" id="PTHR11638:SF18">
    <property type="entry name" value="HEAT SHOCK PROTEIN 104"/>
    <property type="match status" value="1"/>
</dbReference>
<dbReference type="PRINTS" id="PR00300">
    <property type="entry name" value="CLPPROTEASEA"/>
</dbReference>
<dbReference type="InterPro" id="IPR041546">
    <property type="entry name" value="ClpA/ClpB_AAA_lid"/>
</dbReference>
<keyword evidence="5 10" id="KW-0067">ATP-binding</keyword>
<dbReference type="Gene3D" id="1.10.1780.10">
    <property type="entry name" value="Clp, N-terminal domain"/>
    <property type="match status" value="1"/>
</dbReference>
<dbReference type="Pfam" id="PF07724">
    <property type="entry name" value="AAA_2"/>
    <property type="match status" value="1"/>
</dbReference>
<dbReference type="InterPro" id="IPR027417">
    <property type="entry name" value="P-loop_NTPase"/>
</dbReference>
<dbReference type="PROSITE" id="PS51903">
    <property type="entry name" value="CLP_R"/>
    <property type="match status" value="1"/>
</dbReference>
<organism evidence="13 14">
    <name type="scientific">Dysgonomonas mossii</name>
    <dbReference type="NCBI Taxonomy" id="163665"/>
    <lineage>
        <taxon>Bacteria</taxon>
        <taxon>Pseudomonadati</taxon>
        <taxon>Bacteroidota</taxon>
        <taxon>Bacteroidia</taxon>
        <taxon>Bacteroidales</taxon>
        <taxon>Dysgonomonadaceae</taxon>
        <taxon>Dysgonomonas</taxon>
    </lineage>
</organism>
<dbReference type="InterPro" id="IPR001270">
    <property type="entry name" value="ClpA/B"/>
</dbReference>
<keyword evidence="3 9" id="KW-0677">Repeat</keyword>
<proteinExistence type="inferred from homology"/>
<dbReference type="InterPro" id="IPR017730">
    <property type="entry name" value="Chaperonin_ClpB"/>
</dbReference>
<dbReference type="PROSITE" id="PS00871">
    <property type="entry name" value="CLPAB_2"/>
    <property type="match status" value="1"/>
</dbReference>
<comment type="similarity">
    <text evidence="1 10">Belongs to the ClpA/ClpB family.</text>
</comment>
<dbReference type="PANTHER" id="PTHR11638">
    <property type="entry name" value="ATP-DEPENDENT CLP PROTEASE"/>
    <property type="match status" value="1"/>
</dbReference>
<dbReference type="InterPro" id="IPR004176">
    <property type="entry name" value="Clp_R_N"/>
</dbReference>
<dbReference type="Gene3D" id="3.40.50.300">
    <property type="entry name" value="P-loop containing nucleotide triphosphate hydrolases"/>
    <property type="match status" value="3"/>
</dbReference>
<dbReference type="SUPFAM" id="SSF81923">
    <property type="entry name" value="Double Clp-N motif"/>
    <property type="match status" value="1"/>
</dbReference>
<dbReference type="Pfam" id="PF17871">
    <property type="entry name" value="AAA_lid_9"/>
    <property type="match status" value="1"/>
</dbReference>
<dbReference type="SMART" id="SM00382">
    <property type="entry name" value="AAA"/>
    <property type="match status" value="2"/>
</dbReference>
<dbReference type="GO" id="GO:0005524">
    <property type="term" value="F:ATP binding"/>
    <property type="evidence" value="ECO:0007669"/>
    <property type="project" value="UniProtKB-UniRule"/>
</dbReference>
<evidence type="ECO:0000256" key="2">
    <source>
        <dbReference type="ARBA" id="ARBA00017574"/>
    </source>
</evidence>
<dbReference type="GO" id="GO:0005737">
    <property type="term" value="C:cytoplasm"/>
    <property type="evidence" value="ECO:0007669"/>
    <property type="project" value="UniProtKB-SubCell"/>
</dbReference>
<feature type="coiled-coil region" evidence="11">
    <location>
        <begin position="404"/>
        <end position="568"/>
    </location>
</feature>
<evidence type="ECO:0000256" key="10">
    <source>
        <dbReference type="RuleBase" id="RU004432"/>
    </source>
</evidence>
<protein>
    <recommendedName>
        <fullName evidence="2 11">Chaperone protein ClpB</fullName>
    </recommendedName>
</protein>
<evidence type="ECO:0000256" key="5">
    <source>
        <dbReference type="ARBA" id="ARBA00022840"/>
    </source>
</evidence>
<evidence type="ECO:0000256" key="1">
    <source>
        <dbReference type="ARBA" id="ARBA00008675"/>
    </source>
</evidence>
<dbReference type="EMBL" id="SPPK01000006">
    <property type="protein sequence ID" value="TFU87100.1"/>
    <property type="molecule type" value="Genomic_DNA"/>
</dbReference>
<dbReference type="InterPro" id="IPR003959">
    <property type="entry name" value="ATPase_AAA_core"/>
</dbReference>
<evidence type="ECO:0000313" key="14">
    <source>
        <dbReference type="Proteomes" id="UP000298285"/>
    </source>
</evidence>
<name>A0A4Y9IIL7_9BACT</name>
<evidence type="ECO:0000256" key="8">
    <source>
        <dbReference type="ARBA" id="ARBA00026057"/>
    </source>
</evidence>
<dbReference type="SUPFAM" id="SSF52540">
    <property type="entry name" value="P-loop containing nucleoside triphosphate hydrolases"/>
    <property type="match status" value="2"/>
</dbReference>
<sequence>MNFNNFTIKSQEAVQKAIEITKEKGQQAIEPAHILLGVIMSGENVVNFLFQKLGANPAYITSVLNKEIDSFPKVSGGGEAYLSRESNSALDKAMDYAKKMGDQYVSIEHLLLGILATKSSASQILKDAGVSENELQQAISELRKGSNVNSQSAEDTYQSLEKYAINLTQRAKDGKLDPVIGRDEEIRRVLQILSRRTKNNPILIGEPGTGKTAIAEGLAHRIVRGDVPENLKSKQIYSLDMGALIAGAKYKGEFEERLKSVVNEVTKSEGEIILFIDEIHTLVGAGKSEGAMDAANILKPALARGELRSIGATTLDEYQKYFEKDKALERRFQIVMVDEPSEVDAISILRGLKEKYENHHKVRIKDEAIVAAVQLSSRYITDRFLPDKAIDLMDEAAAKLRMEVDSVPEELDEKSRRIKQLEIEREAIRRENDNQKEAELTKEISKLKEEETELKAKWQSEKEVINKIQQNKIDIENAKFEAEKAEREGDYGKVAELRYGKIKELETGIAQLQSQLHDMQGNQAMVKEEVDSFDIADVVSRWTGIPVNKMLQSEKDKLLNLEEELHRRVVGQDEAISAVSNAIRRSRAGLQDPKRPIGSFIFLGTTGVGKTELAKALAEFLFDDENMMTRIDMSEYQEKFSATRLIGAPPGYVGYDEGGQLTEAIRRKPYSVVLFDEIEKAHPDVFNILLQVLDDGRLTDNKGRVVNFKNTIIIMTSNMGSPLIRENFAGITPKNHDEVVERTKKEVLNMLKVNIRPEFLNRIDEIIMFEPLTLKEIEQVVRIQLDGVVRMLKGNGVDLKFEDEAVNWISQMGFDPEFGARPVKRVIQRMVLDPLSRQLLAGTIDKSKSIIIDMRDGELDFKN</sequence>
<dbReference type="GO" id="GO:0016887">
    <property type="term" value="F:ATP hydrolysis activity"/>
    <property type="evidence" value="ECO:0007669"/>
    <property type="project" value="InterPro"/>
</dbReference>
<evidence type="ECO:0000256" key="11">
    <source>
        <dbReference type="RuleBase" id="RU362034"/>
    </source>
</evidence>
<dbReference type="InterPro" id="IPR003593">
    <property type="entry name" value="AAA+_ATPase"/>
</dbReference>
<evidence type="ECO:0000256" key="3">
    <source>
        <dbReference type="ARBA" id="ARBA00022737"/>
    </source>
</evidence>
<evidence type="ECO:0000259" key="12">
    <source>
        <dbReference type="PROSITE" id="PS51903"/>
    </source>
</evidence>
<dbReference type="CDD" id="cd19499">
    <property type="entry name" value="RecA-like_ClpB_Hsp104-like"/>
    <property type="match status" value="1"/>
</dbReference>
<evidence type="ECO:0000256" key="6">
    <source>
        <dbReference type="ARBA" id="ARBA00023054"/>
    </source>
</evidence>
<dbReference type="Pfam" id="PF02861">
    <property type="entry name" value="Clp_N"/>
    <property type="match status" value="1"/>
</dbReference>
<dbReference type="FunFam" id="3.40.50.300:FF:000025">
    <property type="entry name" value="ATP-dependent Clp protease subunit"/>
    <property type="match status" value="1"/>
</dbReference>
<dbReference type="NCBIfam" id="TIGR03346">
    <property type="entry name" value="chaperone_ClpB"/>
    <property type="match status" value="1"/>
</dbReference>
<evidence type="ECO:0000256" key="4">
    <source>
        <dbReference type="ARBA" id="ARBA00022741"/>
    </source>
</evidence>